<dbReference type="PANTHER" id="PTHR12203">
    <property type="entry name" value="KDEL LYS-ASP-GLU-LEU CONTAINING - RELATED"/>
    <property type="match status" value="1"/>
</dbReference>
<keyword evidence="5" id="KW-1185">Reference proteome</keyword>
<sequence length="659" mass="74140">MKRVQPFTKRSYPRTPSNGFDDDKVDIVYCDLSDYSDSSVPGSPSTETSKPLLGNWASRSPAVHRLPSAERAKPRPRPTRRLAIALACGAFILVALGRMRPDSPTTKGLRTARCRLTGGRLGCPADVFGEWRFKEQNGELFYPAVPADPFAYSISPASPPHPIHHLIREAEDAWAAKVARQSKTLEQAVAEYERRYKQRPPRGFDAWFAFAQANDVQLLDEYDSIHERIEPFAGLSPETLRERSAMLQGAPGAEDVWLHQHTVTIHVSEKGTKLEAEGPMREVNHRADQVLALLEDFAHLLPDLNITITGHDLPWIVISGEQQEMYRKAAREKTYLDDISTHIENWDLDGWQLACPPDSPIRRAPRLSPLSQPAESSKSFVGLDHVGAMDVCHFPNNRILHGFTAWEGPRPGVLFPLFSFSTSSLNSDLLLPPLEQYERGVTNDVSWSDKTFDKALWRGTTTGGDLVAPLPRKFSQRIRLAKLPSLTGETTLPLAAHDKPDHFGPVSEITATIADLADEYLDVMFAGSPAQCGDEKMCAALAREFDFDGYMPDSTQYQYKYLIDVDGNGWSGRFHRYVPLKLDYSDLLPIMAFFRGAPEDGRGNHNHLAEKIATQGKEWAESHWRWVDMQAYLFRTLLEYARIMNRDESYTNYDLGTSD</sequence>
<evidence type="ECO:0000313" key="4">
    <source>
        <dbReference type="EMBL" id="GJN88899.1"/>
    </source>
</evidence>
<evidence type="ECO:0000256" key="2">
    <source>
        <dbReference type="SAM" id="Phobius"/>
    </source>
</evidence>
<keyword evidence="2" id="KW-0812">Transmembrane</keyword>
<dbReference type="InterPro" id="IPR006598">
    <property type="entry name" value="CAP10"/>
</dbReference>
<evidence type="ECO:0000313" key="5">
    <source>
        <dbReference type="Proteomes" id="UP001342314"/>
    </source>
</evidence>
<dbReference type="SMART" id="SM00672">
    <property type="entry name" value="CAP10"/>
    <property type="match status" value="1"/>
</dbReference>
<evidence type="ECO:0000256" key="1">
    <source>
        <dbReference type="SAM" id="MobiDB-lite"/>
    </source>
</evidence>
<keyword evidence="2" id="KW-1133">Transmembrane helix</keyword>
<dbReference type="AlphaFoldDB" id="A0AAV5GEF8"/>
<name>A0AAV5GEF8_9BASI</name>
<dbReference type="Proteomes" id="UP001342314">
    <property type="component" value="Unassembled WGS sequence"/>
</dbReference>
<dbReference type="InterPro" id="IPR051091">
    <property type="entry name" value="O-Glucosyltr/Glycosyltrsf_90"/>
</dbReference>
<dbReference type="EMBL" id="BQKY01000004">
    <property type="protein sequence ID" value="GJN88899.1"/>
    <property type="molecule type" value="Genomic_DNA"/>
</dbReference>
<protein>
    <recommendedName>
        <fullName evidence="3">Glycosyl transferase CAP10 domain-containing protein</fullName>
    </recommendedName>
</protein>
<feature type="region of interest" description="Disordered" evidence="1">
    <location>
        <begin position="1"/>
        <end position="55"/>
    </location>
</feature>
<proteinExistence type="predicted"/>
<accession>A0AAV5GEF8</accession>
<feature type="domain" description="Glycosyl transferase CAP10" evidence="3">
    <location>
        <begin position="385"/>
        <end position="647"/>
    </location>
</feature>
<feature type="compositionally biased region" description="Polar residues" evidence="1">
    <location>
        <begin position="35"/>
        <end position="49"/>
    </location>
</feature>
<keyword evidence="2" id="KW-0472">Membrane</keyword>
<evidence type="ECO:0000259" key="3">
    <source>
        <dbReference type="SMART" id="SM00672"/>
    </source>
</evidence>
<dbReference type="PANTHER" id="PTHR12203:SF118">
    <property type="entry name" value="BETA-1,2-XYLOSYLTRANSFERASE 1"/>
    <property type="match status" value="1"/>
</dbReference>
<organism evidence="4 5">
    <name type="scientific">Rhodotorula paludigena</name>
    <dbReference type="NCBI Taxonomy" id="86838"/>
    <lineage>
        <taxon>Eukaryota</taxon>
        <taxon>Fungi</taxon>
        <taxon>Dikarya</taxon>
        <taxon>Basidiomycota</taxon>
        <taxon>Pucciniomycotina</taxon>
        <taxon>Microbotryomycetes</taxon>
        <taxon>Sporidiobolales</taxon>
        <taxon>Sporidiobolaceae</taxon>
        <taxon>Rhodotorula</taxon>
    </lineage>
</organism>
<comment type="caution">
    <text evidence="4">The sequence shown here is derived from an EMBL/GenBank/DDBJ whole genome shotgun (WGS) entry which is preliminary data.</text>
</comment>
<feature type="transmembrane region" description="Helical" evidence="2">
    <location>
        <begin position="82"/>
        <end position="99"/>
    </location>
</feature>
<reference evidence="4 5" key="1">
    <citation type="submission" date="2021-12" db="EMBL/GenBank/DDBJ databases">
        <title>High titer production of polyol ester of fatty acids by Rhodotorula paludigena BS15 towards product separation-free biomass refinery.</title>
        <authorList>
            <person name="Mano J."/>
            <person name="Ono H."/>
            <person name="Tanaka T."/>
            <person name="Naito K."/>
            <person name="Sushida H."/>
            <person name="Ike M."/>
            <person name="Tokuyasu K."/>
            <person name="Kitaoka M."/>
        </authorList>
    </citation>
    <scope>NUCLEOTIDE SEQUENCE [LARGE SCALE GENOMIC DNA]</scope>
    <source>
        <strain evidence="4 5">BS15</strain>
    </source>
</reference>
<gene>
    <name evidence="4" type="ORF">Rhopal_001870-T1</name>
</gene>